<sequence length="175" mass="17241">MKAGSIAAVVVVACAIAVAAAGIGVAQAAPPSSAARSHVDAVATGAVRSSPAPSSGASVPPLPVSDAIALPTSPQSRPQGAIEYATGWRLDKAAGNSVVITVWGPGSGCTTLDYVDVAETTTTVTIGAYEYFTQPNGTACDASLKSETGTVELATPLGTRTLLHASVPAEPQPTG</sequence>
<reference evidence="3" key="1">
    <citation type="journal article" date="2019" name="Int. J. Syst. Evol. Microbiol.">
        <title>The Global Catalogue of Microorganisms (GCM) 10K type strain sequencing project: providing services to taxonomists for standard genome sequencing and annotation.</title>
        <authorList>
            <consortium name="The Broad Institute Genomics Platform"/>
            <consortium name="The Broad Institute Genome Sequencing Center for Infectious Disease"/>
            <person name="Wu L."/>
            <person name="Ma J."/>
        </authorList>
    </citation>
    <scope>NUCLEOTIDE SEQUENCE [LARGE SCALE GENOMIC DNA]</scope>
    <source>
        <strain evidence="3">CGMCC 1.10363</strain>
    </source>
</reference>
<feature type="chain" id="PRO_5045062400" evidence="1">
    <location>
        <begin position="29"/>
        <end position="175"/>
    </location>
</feature>
<organism evidence="2 3">
    <name type="scientific">Gryllotalpicola reticulitermitis</name>
    <dbReference type="NCBI Taxonomy" id="1184153"/>
    <lineage>
        <taxon>Bacteria</taxon>
        <taxon>Bacillati</taxon>
        <taxon>Actinomycetota</taxon>
        <taxon>Actinomycetes</taxon>
        <taxon>Micrococcales</taxon>
        <taxon>Microbacteriaceae</taxon>
        <taxon>Gryllotalpicola</taxon>
    </lineage>
</organism>
<name>A0ABV8QBT1_9MICO</name>
<keyword evidence="3" id="KW-1185">Reference proteome</keyword>
<evidence type="ECO:0000256" key="1">
    <source>
        <dbReference type="SAM" id="SignalP"/>
    </source>
</evidence>
<accession>A0ABV8QBT1</accession>
<protein>
    <submittedName>
        <fullName evidence="2">Uncharacterized protein</fullName>
    </submittedName>
</protein>
<feature type="signal peptide" evidence="1">
    <location>
        <begin position="1"/>
        <end position="28"/>
    </location>
</feature>
<proteinExistence type="predicted"/>
<evidence type="ECO:0000313" key="2">
    <source>
        <dbReference type="EMBL" id="MFC4244784.1"/>
    </source>
</evidence>
<dbReference type="RefSeq" id="WP_390230878.1">
    <property type="nucleotide sequence ID" value="NZ_JBHSCN010000006.1"/>
</dbReference>
<keyword evidence="1" id="KW-0732">Signal</keyword>
<dbReference type="Proteomes" id="UP001595900">
    <property type="component" value="Unassembled WGS sequence"/>
</dbReference>
<evidence type="ECO:0000313" key="3">
    <source>
        <dbReference type="Proteomes" id="UP001595900"/>
    </source>
</evidence>
<comment type="caution">
    <text evidence="2">The sequence shown here is derived from an EMBL/GenBank/DDBJ whole genome shotgun (WGS) entry which is preliminary data.</text>
</comment>
<gene>
    <name evidence="2" type="ORF">ACFOYW_15525</name>
</gene>
<dbReference type="EMBL" id="JBHSCN010000006">
    <property type="protein sequence ID" value="MFC4244784.1"/>
    <property type="molecule type" value="Genomic_DNA"/>
</dbReference>